<dbReference type="EMBL" id="CP093379">
    <property type="protein sequence ID" value="UNM95866.1"/>
    <property type="molecule type" value="Genomic_DNA"/>
</dbReference>
<evidence type="ECO:0000313" key="2">
    <source>
        <dbReference type="EMBL" id="UNM95866.1"/>
    </source>
</evidence>
<evidence type="ECO:0000313" key="3">
    <source>
        <dbReference type="Proteomes" id="UP000829542"/>
    </source>
</evidence>
<name>A0ABY3X545_9GAMM</name>
<gene>
    <name evidence="2" type="ORF">MMG00_11785</name>
</gene>
<proteinExistence type="predicted"/>
<protein>
    <recommendedName>
        <fullName evidence="1">Recombinase-like domain-containing protein</fullName>
    </recommendedName>
</protein>
<dbReference type="Proteomes" id="UP000829542">
    <property type="component" value="Chromosome"/>
</dbReference>
<keyword evidence="3" id="KW-1185">Reference proteome</keyword>
<feature type="domain" description="Recombinase-like" evidence="1">
    <location>
        <begin position="12"/>
        <end position="99"/>
    </location>
</feature>
<accession>A0ABY3X545</accession>
<dbReference type="Pfam" id="PF20552">
    <property type="entry name" value="HTH_62"/>
    <property type="match status" value="1"/>
</dbReference>
<sequence>MSDFNIKLKNWIEKKPNPDAGINNIQIPGEVEHIVWQHRSHSPTKYELSLAHNLIEAFTGGAKSLSEVVKALNEQGMLLETGDAFTEESFKAEMARLGY</sequence>
<dbReference type="InterPro" id="IPR046789">
    <property type="entry name" value="HTH_62"/>
</dbReference>
<evidence type="ECO:0000259" key="1">
    <source>
        <dbReference type="Pfam" id="PF20552"/>
    </source>
</evidence>
<organism evidence="2 3">
    <name type="scientific">Ignatzschineria rhizosphaerae</name>
    <dbReference type="NCBI Taxonomy" id="2923279"/>
    <lineage>
        <taxon>Bacteria</taxon>
        <taxon>Pseudomonadati</taxon>
        <taxon>Pseudomonadota</taxon>
        <taxon>Gammaproteobacteria</taxon>
        <taxon>Cardiobacteriales</taxon>
        <taxon>Ignatzschineriaceae</taxon>
        <taxon>Ignatzschineria</taxon>
    </lineage>
</organism>
<reference evidence="2 3" key="1">
    <citation type="submission" date="2022-03" db="EMBL/GenBank/DDBJ databases">
        <title>Ignatzschineria rhizosphaerae HR5S32.</title>
        <authorList>
            <person name="Sun J.Q."/>
            <person name="Feng J.Y."/>
        </authorList>
    </citation>
    <scope>NUCLEOTIDE SEQUENCE [LARGE SCALE GENOMIC DNA]</scope>
    <source>
        <strain evidence="2 3">HR5S32</strain>
    </source>
</reference>
<dbReference type="RefSeq" id="WP_242148554.1">
    <property type="nucleotide sequence ID" value="NZ_CP093379.1"/>
</dbReference>